<gene>
    <name evidence="1" type="ORF">DWW57_12975</name>
</gene>
<sequence length="61" mass="7314">MAQGYLFITDYFIPEYYVSSLFWIRFSIYCLTKLENYLTKILGEGVYFYIFVKINQSAQSI</sequence>
<dbReference type="Proteomes" id="UP000284243">
    <property type="component" value="Unassembled WGS sequence"/>
</dbReference>
<dbReference type="EMBL" id="QRYC01000019">
    <property type="protein sequence ID" value="RGU55268.1"/>
    <property type="molecule type" value="Genomic_DNA"/>
</dbReference>
<evidence type="ECO:0000313" key="1">
    <source>
        <dbReference type="EMBL" id="RGU55268.1"/>
    </source>
</evidence>
<comment type="caution">
    <text evidence="1">The sequence shown here is derived from an EMBL/GenBank/DDBJ whole genome shotgun (WGS) entry which is preliminary data.</text>
</comment>
<organism evidence="1 2">
    <name type="scientific">Odoribacter splanchnicus</name>
    <dbReference type="NCBI Taxonomy" id="28118"/>
    <lineage>
        <taxon>Bacteria</taxon>
        <taxon>Pseudomonadati</taxon>
        <taxon>Bacteroidota</taxon>
        <taxon>Bacteroidia</taxon>
        <taxon>Bacteroidales</taxon>
        <taxon>Odoribacteraceae</taxon>
        <taxon>Odoribacter</taxon>
    </lineage>
</organism>
<name>A0A412TN62_9BACT</name>
<protein>
    <submittedName>
        <fullName evidence="1">Uncharacterized protein</fullName>
    </submittedName>
</protein>
<reference evidence="1 2" key="1">
    <citation type="submission" date="2018-08" db="EMBL/GenBank/DDBJ databases">
        <title>A genome reference for cultivated species of the human gut microbiota.</title>
        <authorList>
            <person name="Zou Y."/>
            <person name="Xue W."/>
            <person name="Luo G."/>
        </authorList>
    </citation>
    <scope>NUCLEOTIDE SEQUENCE [LARGE SCALE GENOMIC DNA]</scope>
    <source>
        <strain evidence="1 2">AF16-14</strain>
    </source>
</reference>
<dbReference type="AlphaFoldDB" id="A0A412TN62"/>
<proteinExistence type="predicted"/>
<evidence type="ECO:0000313" key="2">
    <source>
        <dbReference type="Proteomes" id="UP000284243"/>
    </source>
</evidence>
<accession>A0A412TN62</accession>